<protein>
    <recommendedName>
        <fullName evidence="4">Protein SCAI</fullName>
    </recommendedName>
</protein>
<dbReference type="AlphaFoldDB" id="A0A8T0IJ78"/>
<name>A0A8T0IJ78_CERPU</name>
<dbReference type="PANTHER" id="PTHR21243">
    <property type="entry name" value="PROTEIN SCAI"/>
    <property type="match status" value="1"/>
</dbReference>
<dbReference type="Proteomes" id="UP000822688">
    <property type="component" value="Chromosome 3"/>
</dbReference>
<evidence type="ECO:0000313" key="3">
    <source>
        <dbReference type="Proteomes" id="UP000822688"/>
    </source>
</evidence>
<comment type="caution">
    <text evidence="2">The sequence shown here is derived from an EMBL/GenBank/DDBJ whole genome shotgun (WGS) entry which is preliminary data.</text>
</comment>
<sequence>MAPRVHAPSEEYRALVDKAYNKFARLREFPAYGRNKWDFYFHKAFQVYSKLWKFQQENRAKLVEMGLKRWEIGEIASRIGQLYYNYYLRTSDSKFLTESYIFYEAISSREYFKEHDKDVALANKQLRYTARFIVICLLLNRRETVQILVRQLRALVEDYTRTFQEGTDAKDWKIVVQEILRFMKADSACETSRPLRYCLLYDPHPSLVFHKVEGKRPLHLEDSILASYYHNEVKFSELTLDTFRMLQALEWEPSGALFKARTDSSSSTGASGGIGVSDEIPDPSLPPNPHKYILYRPTVQELLLVLATACDELSPDGVVLFYISASGRSARSLSTSMSSQNLAGAPQPSKKGVVSLTPTLSLKNINVNIPQTEITPYTETPKVDDIEGKSPSTSAAGTKDAAGKSPPSEPPGSKTPGLWLGSKRSPGYNFLYPSDILPFTRRPLFIIIDSDSSFIFESISGEERGEQAILLLSPSMQPVEDKGATSTSSSSSSNSSGNMFTFFLTAPLLAFCRVIETSSKNMPKAGYEQTEKLLATLVAEWGNALDSAALDPVWARVLGDPFLRQLTCRFIFCRAVFGLHSKYRDKLEYMPRCCPPLPDELLPSSKVVETVIYLLASRFGVSDQFDCKTSSTKKVDGSNGSFKDETTTTGEDFSAGEASSEDCSDERNTFIP</sequence>
<feature type="region of interest" description="Disordered" evidence="1">
    <location>
        <begin position="376"/>
        <end position="420"/>
    </location>
</feature>
<dbReference type="GO" id="GO:0003714">
    <property type="term" value="F:transcription corepressor activity"/>
    <property type="evidence" value="ECO:0007669"/>
    <property type="project" value="InterPro"/>
</dbReference>
<dbReference type="InterPro" id="IPR022709">
    <property type="entry name" value="SCAI"/>
</dbReference>
<organism evidence="2 3">
    <name type="scientific">Ceratodon purpureus</name>
    <name type="common">Fire moss</name>
    <name type="synonym">Dicranum purpureum</name>
    <dbReference type="NCBI Taxonomy" id="3225"/>
    <lineage>
        <taxon>Eukaryota</taxon>
        <taxon>Viridiplantae</taxon>
        <taxon>Streptophyta</taxon>
        <taxon>Embryophyta</taxon>
        <taxon>Bryophyta</taxon>
        <taxon>Bryophytina</taxon>
        <taxon>Bryopsida</taxon>
        <taxon>Dicranidae</taxon>
        <taxon>Pseudoditrichales</taxon>
        <taxon>Ditrichaceae</taxon>
        <taxon>Ceratodon</taxon>
    </lineage>
</organism>
<feature type="compositionally biased region" description="Low complexity" evidence="1">
    <location>
        <begin position="403"/>
        <end position="417"/>
    </location>
</feature>
<gene>
    <name evidence="2" type="ORF">KC19_3G100000</name>
</gene>
<feature type="region of interest" description="Disordered" evidence="1">
    <location>
        <begin position="628"/>
        <end position="672"/>
    </location>
</feature>
<accession>A0A8T0IJ78</accession>
<reference evidence="2" key="1">
    <citation type="submission" date="2020-06" db="EMBL/GenBank/DDBJ databases">
        <title>WGS assembly of Ceratodon purpureus strain R40.</title>
        <authorList>
            <person name="Carey S.B."/>
            <person name="Jenkins J."/>
            <person name="Shu S."/>
            <person name="Lovell J.T."/>
            <person name="Sreedasyam A."/>
            <person name="Maumus F."/>
            <person name="Tiley G.P."/>
            <person name="Fernandez-Pozo N."/>
            <person name="Barry K."/>
            <person name="Chen C."/>
            <person name="Wang M."/>
            <person name="Lipzen A."/>
            <person name="Daum C."/>
            <person name="Saski C.A."/>
            <person name="Payton A.C."/>
            <person name="Mcbreen J.C."/>
            <person name="Conrad R.E."/>
            <person name="Kollar L.M."/>
            <person name="Olsson S."/>
            <person name="Huttunen S."/>
            <person name="Landis J.B."/>
            <person name="Wickett N.J."/>
            <person name="Johnson M.G."/>
            <person name="Rensing S.A."/>
            <person name="Grimwood J."/>
            <person name="Schmutz J."/>
            <person name="Mcdaniel S.F."/>
        </authorList>
    </citation>
    <scope>NUCLEOTIDE SEQUENCE</scope>
    <source>
        <strain evidence="2">R40</strain>
    </source>
</reference>
<feature type="region of interest" description="Disordered" evidence="1">
    <location>
        <begin position="260"/>
        <end position="283"/>
    </location>
</feature>
<evidence type="ECO:0000313" key="2">
    <source>
        <dbReference type="EMBL" id="KAG0582989.1"/>
    </source>
</evidence>
<evidence type="ECO:0000256" key="1">
    <source>
        <dbReference type="SAM" id="MobiDB-lite"/>
    </source>
</evidence>
<dbReference type="Pfam" id="PF12070">
    <property type="entry name" value="SCAI"/>
    <property type="match status" value="1"/>
</dbReference>
<keyword evidence="3" id="KW-1185">Reference proteome</keyword>
<dbReference type="EMBL" id="CM026423">
    <property type="protein sequence ID" value="KAG0582989.1"/>
    <property type="molecule type" value="Genomic_DNA"/>
</dbReference>
<evidence type="ECO:0008006" key="4">
    <source>
        <dbReference type="Google" id="ProtNLM"/>
    </source>
</evidence>
<proteinExistence type="predicted"/>
<dbReference type="GO" id="GO:0006351">
    <property type="term" value="P:DNA-templated transcription"/>
    <property type="evidence" value="ECO:0007669"/>
    <property type="project" value="InterPro"/>
</dbReference>
<dbReference type="OrthoDB" id="525027at2759"/>